<feature type="domain" description="Fumarate lyase N-terminal" evidence="14">
    <location>
        <begin position="69"/>
        <end position="323"/>
    </location>
</feature>
<dbReference type="NCBIfam" id="TIGR00928">
    <property type="entry name" value="purB"/>
    <property type="match status" value="1"/>
</dbReference>
<dbReference type="EMBL" id="WJHE01000384">
    <property type="protein sequence ID" value="MST32770.1"/>
    <property type="molecule type" value="Genomic_DNA"/>
</dbReference>
<dbReference type="PRINTS" id="PR00149">
    <property type="entry name" value="FUMRATELYASE"/>
</dbReference>
<dbReference type="EC" id="4.3.2.2" evidence="4 12"/>
<dbReference type="Pfam" id="PF08328">
    <property type="entry name" value="ASL_C"/>
    <property type="match status" value="1"/>
</dbReference>
<evidence type="ECO:0000256" key="7">
    <source>
        <dbReference type="ARBA" id="ARBA00023239"/>
    </source>
</evidence>
<comment type="catalytic activity">
    <reaction evidence="11">
        <text>N(6)-(1,2-dicarboxyethyl)-AMP = fumarate + AMP</text>
        <dbReference type="Rhea" id="RHEA:16853"/>
        <dbReference type="ChEBI" id="CHEBI:29806"/>
        <dbReference type="ChEBI" id="CHEBI:57567"/>
        <dbReference type="ChEBI" id="CHEBI:456215"/>
        <dbReference type="EC" id="4.3.2.2"/>
    </reaction>
    <physiologicalReaction direction="left-to-right" evidence="11">
        <dbReference type="Rhea" id="RHEA:16854"/>
    </physiologicalReaction>
</comment>
<dbReference type="PANTHER" id="PTHR43411">
    <property type="entry name" value="ADENYLOSUCCINATE LYASE"/>
    <property type="match status" value="1"/>
</dbReference>
<comment type="similarity">
    <text evidence="3 13">Belongs to the lyase 1 family. Adenylosuccinate lyase subfamily.</text>
</comment>
<dbReference type="Proteomes" id="UP000437736">
    <property type="component" value="Unassembled WGS sequence"/>
</dbReference>
<dbReference type="SUPFAM" id="SSF48557">
    <property type="entry name" value="L-aspartase-like"/>
    <property type="match status" value="1"/>
</dbReference>
<dbReference type="Gene3D" id="1.10.275.10">
    <property type="entry name" value="Fumarase/aspartase (N-terminal domain)"/>
    <property type="match status" value="1"/>
</dbReference>
<organism evidence="16 17">
    <name type="scientific">Acidiferrimicrobium australe</name>
    <dbReference type="NCBI Taxonomy" id="2664430"/>
    <lineage>
        <taxon>Bacteria</taxon>
        <taxon>Bacillati</taxon>
        <taxon>Actinomycetota</taxon>
        <taxon>Acidimicrobiia</taxon>
        <taxon>Acidimicrobiales</taxon>
        <taxon>Acidimicrobiaceae</taxon>
        <taxon>Acidiferrimicrobium</taxon>
    </lineage>
</organism>
<comment type="catalytic activity">
    <reaction evidence="8">
        <text>(2S)-2-[5-amino-1-(5-phospho-beta-D-ribosyl)imidazole-4-carboxamido]succinate = 5-amino-1-(5-phospho-beta-D-ribosyl)imidazole-4-carboxamide + fumarate</text>
        <dbReference type="Rhea" id="RHEA:23920"/>
        <dbReference type="ChEBI" id="CHEBI:29806"/>
        <dbReference type="ChEBI" id="CHEBI:58443"/>
        <dbReference type="ChEBI" id="CHEBI:58475"/>
        <dbReference type="EC" id="4.3.2.2"/>
    </reaction>
    <physiologicalReaction direction="left-to-right" evidence="8">
        <dbReference type="Rhea" id="RHEA:23921"/>
    </physiologicalReaction>
</comment>
<proteinExistence type="inferred from homology"/>
<evidence type="ECO:0000256" key="2">
    <source>
        <dbReference type="ARBA" id="ARBA00004734"/>
    </source>
</evidence>
<gene>
    <name evidence="16" type="primary">purB</name>
    <name evidence="16" type="ORF">GHK86_08555</name>
</gene>
<comment type="pathway">
    <text evidence="1 13">Purine metabolism; IMP biosynthesis via de novo pathway; 5-amino-1-(5-phospho-D-ribosyl)imidazole-4-carboxamide from 5-amino-1-(5-phospho-D-ribosyl)imidazole-4-carboxylate: step 2/2.</text>
</comment>
<dbReference type="PANTHER" id="PTHR43411:SF1">
    <property type="entry name" value="ADENYLOSUCCINATE LYASE"/>
    <property type="match status" value="1"/>
</dbReference>
<evidence type="ECO:0000313" key="17">
    <source>
        <dbReference type="Proteomes" id="UP000437736"/>
    </source>
</evidence>
<dbReference type="PROSITE" id="PS00163">
    <property type="entry name" value="FUMARATE_LYASES"/>
    <property type="match status" value="1"/>
</dbReference>
<evidence type="ECO:0000256" key="11">
    <source>
        <dbReference type="ARBA" id="ARBA00049115"/>
    </source>
</evidence>
<evidence type="ECO:0000259" key="14">
    <source>
        <dbReference type="Pfam" id="PF00206"/>
    </source>
</evidence>
<dbReference type="InterPro" id="IPR013539">
    <property type="entry name" value="PurB_C"/>
</dbReference>
<sequence>MPQPYPAVGSGTPAGYARPVPISPLDGRYAAQLVDVEAEVSEDALFRWRFAVEVAWFRALAGEPGVVELPPLESALDAALDGWVAGWGAADTAAVRAIERRINHDVKAVEYYLKEKLAAQGVPAEQREFVHFACTSEDINNLAHALMLRDALARAWLPSAEQLVADVAALARAHARMPMPSHTHGQTATPTTLGKELAVWVARWRRQLDGLRALRLTGKLNGATGTFGAHVAAYPEVAWPELSRSFVEGLGLAWNPLTTQIEPHDTLGEAFHLLMRFDAILLDFCRDVWEYVSRGYLRQRPAAGEVGSSTMPHKVNPIDFENAEANLGIADALLGHLAGKLAVSRMQRDLSDSSAIRNMGVAVGHSLLAIRAARRGLGRVEPDAAVMAAELDGQWEVLAEAVQTVMRRYGLPEPYEQLKALTRGERVDATRIKEFVVGLGLPADVEARLLALSPATYTGVAAELVERYLEP</sequence>
<dbReference type="Gene3D" id="1.20.200.10">
    <property type="entry name" value="Fumarase/aspartase (Central domain)"/>
    <property type="match status" value="1"/>
</dbReference>
<feature type="domain" description="Adenylosuccinate lyase PurB C-terminal" evidence="15">
    <location>
        <begin position="344"/>
        <end position="458"/>
    </location>
</feature>
<protein>
    <recommendedName>
        <fullName evidence="5 12">Adenylosuccinate lyase</fullName>
        <shortName evidence="13">ASL</shortName>
        <ecNumber evidence="4 12">4.3.2.2</ecNumber>
    </recommendedName>
    <alternativeName>
        <fullName evidence="10 13">Adenylosuccinase</fullName>
    </alternativeName>
</protein>
<dbReference type="Gene3D" id="1.10.40.30">
    <property type="entry name" value="Fumarase/aspartase (C-terminal domain)"/>
    <property type="match status" value="1"/>
</dbReference>
<dbReference type="InterPro" id="IPR008948">
    <property type="entry name" value="L-Aspartase-like"/>
</dbReference>
<comment type="caution">
    <text evidence="16">The sequence shown here is derived from an EMBL/GenBank/DDBJ whole genome shotgun (WGS) entry which is preliminary data.</text>
</comment>
<evidence type="ECO:0000256" key="1">
    <source>
        <dbReference type="ARBA" id="ARBA00004706"/>
    </source>
</evidence>
<evidence type="ECO:0000313" key="16">
    <source>
        <dbReference type="EMBL" id="MST32770.1"/>
    </source>
</evidence>
<dbReference type="InterPro" id="IPR004769">
    <property type="entry name" value="Pur_lyase"/>
</dbReference>
<keyword evidence="17" id="KW-1185">Reference proteome</keyword>
<reference evidence="16 17" key="1">
    <citation type="submission" date="2019-11" db="EMBL/GenBank/DDBJ databases">
        <title>Acidiferrimicrobium australis gen. nov., sp. nov., an acidophilic and obligately heterotrophic, member of the Actinobacteria that catalyses dissimilatory oxido- reduction of iron isolated from metal-rich acidic water in Chile.</title>
        <authorList>
            <person name="Gonzalez D."/>
            <person name="Huber K."/>
            <person name="Hedrich S."/>
            <person name="Rojas-Villalobos C."/>
            <person name="Quatrini R."/>
            <person name="Dinamarca M.A."/>
            <person name="Schwarz A."/>
            <person name="Canales C."/>
            <person name="Nancucheo I."/>
        </authorList>
    </citation>
    <scope>NUCLEOTIDE SEQUENCE [LARGE SCALE GENOMIC DNA]</scope>
    <source>
        <strain evidence="16 17">USS-CCA1</strain>
    </source>
</reference>
<evidence type="ECO:0000256" key="9">
    <source>
        <dbReference type="ARBA" id="ARBA00025012"/>
    </source>
</evidence>
<dbReference type="InterPro" id="IPR000362">
    <property type="entry name" value="Fumarate_lyase_fam"/>
</dbReference>
<evidence type="ECO:0000256" key="3">
    <source>
        <dbReference type="ARBA" id="ARBA00008273"/>
    </source>
</evidence>
<dbReference type="InterPro" id="IPR024083">
    <property type="entry name" value="Fumarase/histidase_N"/>
</dbReference>
<evidence type="ECO:0000256" key="13">
    <source>
        <dbReference type="RuleBase" id="RU361172"/>
    </source>
</evidence>
<dbReference type="InterPro" id="IPR022761">
    <property type="entry name" value="Fumarate_lyase_N"/>
</dbReference>
<evidence type="ECO:0000256" key="6">
    <source>
        <dbReference type="ARBA" id="ARBA00022755"/>
    </source>
</evidence>
<evidence type="ECO:0000256" key="8">
    <source>
        <dbReference type="ARBA" id="ARBA00024477"/>
    </source>
</evidence>
<evidence type="ECO:0000256" key="12">
    <source>
        <dbReference type="NCBIfam" id="TIGR00928"/>
    </source>
</evidence>
<comment type="pathway">
    <text evidence="2 13">Purine metabolism; AMP biosynthesis via de novo pathway; AMP from IMP: step 2/2.</text>
</comment>
<comment type="function">
    <text evidence="9">Catalyzes two reactions in de novo purine nucleotide biosynthesis. Catalyzes the breakdown of 5-aminoimidazole- (N-succinylocarboxamide) ribotide (SAICAR or 2-[5-amino-1-(5-phospho-beta-D-ribosyl)imidazole-4-carboxamido]succinate) to 5-aminoimidazole-4-carboxamide ribotide (AICAR or 5-amino-1-(5-phospho-beta-D-ribosyl)imidazole-4-carboxamide) and fumarate, and of adenylosuccinate (ADS or N(6)-(1,2-dicarboxyethyl)-AMP) to adenosine monophosphate (AMP) and fumarate.</text>
</comment>
<name>A0ABW9QSF2_9ACTN</name>
<dbReference type="GO" id="GO:0016829">
    <property type="term" value="F:lyase activity"/>
    <property type="evidence" value="ECO:0007669"/>
    <property type="project" value="UniProtKB-KW"/>
</dbReference>
<evidence type="ECO:0000256" key="4">
    <source>
        <dbReference type="ARBA" id="ARBA00012339"/>
    </source>
</evidence>
<dbReference type="InterPro" id="IPR020557">
    <property type="entry name" value="Fumarate_lyase_CS"/>
</dbReference>
<accession>A0ABW9QSF2</accession>
<dbReference type="NCBIfam" id="NF006764">
    <property type="entry name" value="PRK09285.1"/>
    <property type="match status" value="1"/>
</dbReference>
<dbReference type="Pfam" id="PF00206">
    <property type="entry name" value="Lyase_1"/>
    <property type="match status" value="1"/>
</dbReference>
<evidence type="ECO:0000256" key="10">
    <source>
        <dbReference type="ARBA" id="ARBA00030717"/>
    </source>
</evidence>
<dbReference type="InterPro" id="IPR047136">
    <property type="entry name" value="PurB_bact"/>
</dbReference>
<evidence type="ECO:0000259" key="15">
    <source>
        <dbReference type="Pfam" id="PF08328"/>
    </source>
</evidence>
<keyword evidence="6 13" id="KW-0658">Purine biosynthesis</keyword>
<evidence type="ECO:0000256" key="5">
    <source>
        <dbReference type="ARBA" id="ARBA00017058"/>
    </source>
</evidence>
<keyword evidence="7 13" id="KW-0456">Lyase</keyword>